<keyword evidence="5 11" id="KW-0479">Metal-binding</keyword>
<evidence type="ECO:0000256" key="1">
    <source>
        <dbReference type="ARBA" id="ARBA00009779"/>
    </source>
</evidence>
<dbReference type="InterPro" id="IPR018247">
    <property type="entry name" value="EF_Hand_1_Ca_BS"/>
</dbReference>
<feature type="transmembrane region" description="Helical" evidence="11">
    <location>
        <begin position="12"/>
        <end position="32"/>
    </location>
</feature>
<feature type="binding site" evidence="11">
    <location>
        <position position="214"/>
    </location>
    <ligand>
        <name>Zn(2+)</name>
        <dbReference type="ChEBI" id="CHEBI:29105"/>
        <note>catalytic</note>
    </ligand>
</feature>
<evidence type="ECO:0000256" key="11">
    <source>
        <dbReference type="HAMAP-Rule" id="MF_00188"/>
    </source>
</evidence>
<keyword evidence="7 11" id="KW-0862">Zinc</keyword>
<dbReference type="GO" id="GO:0008270">
    <property type="term" value="F:zinc ion binding"/>
    <property type="evidence" value="ECO:0007669"/>
    <property type="project" value="UniProtKB-UniRule"/>
</dbReference>
<feature type="transmembrane region" description="Helical" evidence="11">
    <location>
        <begin position="150"/>
        <end position="175"/>
    </location>
</feature>
<dbReference type="EC" id="3.4.24.-" evidence="11"/>
<feature type="transmembrane region" description="Helical" evidence="11">
    <location>
        <begin position="187"/>
        <end position="209"/>
    </location>
</feature>
<dbReference type="InterPro" id="IPR050083">
    <property type="entry name" value="HtpX_protease"/>
</dbReference>
<dbReference type="GO" id="GO:0006508">
    <property type="term" value="P:proteolysis"/>
    <property type="evidence" value="ECO:0007669"/>
    <property type="project" value="UniProtKB-KW"/>
</dbReference>
<keyword evidence="4 11" id="KW-0812">Transmembrane</keyword>
<comment type="subcellular location">
    <subcellularLocation>
        <location evidence="11">Cell membrane</location>
        <topology evidence="11">Multi-pass membrane protein</topology>
    </subcellularLocation>
</comment>
<dbReference type="HAMAP" id="MF_00188">
    <property type="entry name" value="Pept_M48_protease_HtpX"/>
    <property type="match status" value="1"/>
</dbReference>
<dbReference type="PROSITE" id="PS00018">
    <property type="entry name" value="EF_HAND_1"/>
    <property type="match status" value="1"/>
</dbReference>
<dbReference type="CDD" id="cd07338">
    <property type="entry name" value="M48B_HtpX_like"/>
    <property type="match status" value="1"/>
</dbReference>
<comment type="cofactor">
    <cofactor evidence="11">
        <name>Zn(2+)</name>
        <dbReference type="ChEBI" id="CHEBI:29105"/>
    </cofactor>
    <text evidence="11">Binds 1 zinc ion per subunit.</text>
</comment>
<dbReference type="InterPro" id="IPR002048">
    <property type="entry name" value="EF_hand_dom"/>
</dbReference>
<dbReference type="EMBL" id="MT631532">
    <property type="protein sequence ID" value="QNO53122.1"/>
    <property type="molecule type" value="Genomic_DNA"/>
</dbReference>
<feature type="active site" evidence="11">
    <location>
        <position position="141"/>
    </location>
</feature>
<dbReference type="Gene3D" id="3.30.2010.10">
    <property type="entry name" value="Metalloproteases ('zincins'), catalytic domain"/>
    <property type="match status" value="1"/>
</dbReference>
<dbReference type="InterPro" id="IPR022919">
    <property type="entry name" value="Pept_M48_protease_HtpX"/>
</dbReference>
<keyword evidence="8 11" id="KW-1133">Transmembrane helix</keyword>
<keyword evidence="6 11" id="KW-0378">Hydrolase</keyword>
<name>A0A7G9YYN8_9EURY</name>
<keyword evidence="10 11" id="KW-0472">Membrane</keyword>
<feature type="binding site" evidence="11">
    <location>
        <position position="140"/>
    </location>
    <ligand>
        <name>Zn(2+)</name>
        <dbReference type="ChEBI" id="CHEBI:29105"/>
        <note>catalytic</note>
    </ligand>
</feature>
<dbReference type="PANTHER" id="PTHR43221:SF2">
    <property type="entry name" value="PROTEASE HTPX HOMOLOG"/>
    <property type="match status" value="1"/>
</dbReference>
<feature type="transmembrane region" description="Helical" evidence="11">
    <location>
        <begin position="38"/>
        <end position="57"/>
    </location>
</feature>
<dbReference type="Pfam" id="PF01435">
    <property type="entry name" value="Peptidase_M48"/>
    <property type="match status" value="1"/>
</dbReference>
<dbReference type="GO" id="GO:0005886">
    <property type="term" value="C:plasma membrane"/>
    <property type="evidence" value="ECO:0007669"/>
    <property type="project" value="UniProtKB-SubCell"/>
</dbReference>
<evidence type="ECO:0000256" key="7">
    <source>
        <dbReference type="ARBA" id="ARBA00022833"/>
    </source>
</evidence>
<evidence type="ECO:0000313" key="13">
    <source>
        <dbReference type="EMBL" id="QNO53122.1"/>
    </source>
</evidence>
<dbReference type="InterPro" id="IPR001915">
    <property type="entry name" value="Peptidase_M48"/>
</dbReference>
<protein>
    <recommendedName>
        <fullName evidence="11">Protease HtpX homolog</fullName>
        <ecNumber evidence="11">3.4.24.-</ecNumber>
    </recommendedName>
</protein>
<dbReference type="AlphaFoldDB" id="A0A7G9YYN8"/>
<dbReference type="PROSITE" id="PS50222">
    <property type="entry name" value="EF_HAND_2"/>
    <property type="match status" value="1"/>
</dbReference>
<feature type="domain" description="EF-hand" evidence="12">
    <location>
        <begin position="276"/>
        <end position="301"/>
    </location>
</feature>
<dbReference type="GO" id="GO:0005509">
    <property type="term" value="F:calcium ion binding"/>
    <property type="evidence" value="ECO:0007669"/>
    <property type="project" value="InterPro"/>
</dbReference>
<evidence type="ECO:0000256" key="8">
    <source>
        <dbReference type="ARBA" id="ARBA00022989"/>
    </source>
</evidence>
<accession>A0A7G9YYN8</accession>
<evidence type="ECO:0000259" key="12">
    <source>
        <dbReference type="PROSITE" id="PS50222"/>
    </source>
</evidence>
<proteinExistence type="inferred from homology"/>
<gene>
    <name evidence="11 13" type="primary">htpX</name>
    <name evidence="13" type="ORF">GJIJNDME_00007</name>
</gene>
<keyword evidence="2 11" id="KW-1003">Cell membrane</keyword>
<evidence type="ECO:0000256" key="3">
    <source>
        <dbReference type="ARBA" id="ARBA00022670"/>
    </source>
</evidence>
<feature type="binding site" evidence="11">
    <location>
        <position position="144"/>
    </location>
    <ligand>
        <name>Zn(2+)</name>
        <dbReference type="ChEBI" id="CHEBI:29105"/>
        <note>catalytic</note>
    </ligand>
</feature>
<comment type="similarity">
    <text evidence="1 11">Belongs to the peptidase M48B family.</text>
</comment>
<evidence type="ECO:0000256" key="5">
    <source>
        <dbReference type="ARBA" id="ARBA00022723"/>
    </source>
</evidence>
<keyword evidence="3 11" id="KW-0645">Protease</keyword>
<dbReference type="GO" id="GO:0004222">
    <property type="term" value="F:metalloendopeptidase activity"/>
    <property type="evidence" value="ECO:0007669"/>
    <property type="project" value="UniProtKB-UniRule"/>
</dbReference>
<evidence type="ECO:0000256" key="4">
    <source>
        <dbReference type="ARBA" id="ARBA00022692"/>
    </source>
</evidence>
<evidence type="ECO:0000256" key="6">
    <source>
        <dbReference type="ARBA" id="ARBA00022801"/>
    </source>
</evidence>
<evidence type="ECO:0000256" key="2">
    <source>
        <dbReference type="ARBA" id="ARBA00022475"/>
    </source>
</evidence>
<keyword evidence="9 11" id="KW-0482">Metalloprotease</keyword>
<evidence type="ECO:0000256" key="10">
    <source>
        <dbReference type="ARBA" id="ARBA00023136"/>
    </source>
</evidence>
<dbReference type="PANTHER" id="PTHR43221">
    <property type="entry name" value="PROTEASE HTPX"/>
    <property type="match status" value="1"/>
</dbReference>
<organism evidence="13">
    <name type="scientific">Candidatus Methanophagaceae archaeon ANME-1 ERB6</name>
    <dbReference type="NCBI Taxonomy" id="2759912"/>
    <lineage>
        <taxon>Archaea</taxon>
        <taxon>Methanobacteriati</taxon>
        <taxon>Methanobacteriota</taxon>
        <taxon>Stenosarchaea group</taxon>
        <taxon>Methanomicrobia</taxon>
        <taxon>Candidatus Methanophagales</taxon>
        <taxon>Candidatus Methanophagaceae</taxon>
    </lineage>
</organism>
<evidence type="ECO:0000256" key="9">
    <source>
        <dbReference type="ARBA" id="ARBA00023049"/>
    </source>
</evidence>
<reference evidence="13" key="1">
    <citation type="submission" date="2020-06" db="EMBL/GenBank/DDBJ databases">
        <title>Unique genomic features of the anaerobic methanotrophic archaea.</title>
        <authorList>
            <person name="Chadwick G.L."/>
            <person name="Skennerton C.T."/>
            <person name="Laso-Perez R."/>
            <person name="Leu A.O."/>
            <person name="Speth D.R."/>
            <person name="Yu H."/>
            <person name="Morgan-Lang C."/>
            <person name="Hatzenpichler R."/>
            <person name="Goudeau D."/>
            <person name="Malmstrom R."/>
            <person name="Brazelton W.J."/>
            <person name="Woyke T."/>
            <person name="Hallam S.J."/>
            <person name="Tyson G.W."/>
            <person name="Wegener G."/>
            <person name="Boetius A."/>
            <person name="Orphan V."/>
        </authorList>
    </citation>
    <scope>NUCLEOTIDE SEQUENCE</scope>
</reference>
<sequence length="327" mass="36551">MRTAWLGIRMGLCVLLLFAVIYALLIVIASRLGGTGSGMMIIYALLAFVVVAIQFFIGPKIVERSMRVRYVSEQEQPELHRMVTELAMKAGIPKPRVGISEISIPNAFAFGTSKKKARVCVTRRLMEMLKRDELEAVIGHELSHIKHRDMVVITALSVIPMICYFIYISFFWSGIFGGGRSREGGVSMMAIALIAFVVYFISNLIVLYASRVREYYADAGSAELTGKPHELASALYKMIYGSAGAKQEKVKKEMGSMRAFFAADPVTARRDLKDLRAADLNKDGKIDEYELRAFAERAKATRADRIMEIFSTHPTPVSRVKKLGEYL</sequence>